<dbReference type="SMART" id="SM01207">
    <property type="entry name" value="G3P_acyltransf"/>
    <property type="match status" value="1"/>
</dbReference>
<keyword evidence="7 10" id="KW-0472">Membrane</keyword>
<keyword evidence="6" id="KW-0443">Lipid metabolism</keyword>
<accession>A0A382B6I0</accession>
<organism evidence="11">
    <name type="scientific">marine metagenome</name>
    <dbReference type="NCBI Taxonomy" id="408172"/>
    <lineage>
        <taxon>unclassified sequences</taxon>
        <taxon>metagenomes</taxon>
        <taxon>ecological metagenomes</taxon>
    </lineage>
</organism>
<evidence type="ECO:0000256" key="7">
    <source>
        <dbReference type="ARBA" id="ARBA00023136"/>
    </source>
</evidence>
<evidence type="ECO:0000256" key="3">
    <source>
        <dbReference type="ARBA" id="ARBA00022679"/>
    </source>
</evidence>
<dbReference type="GO" id="GO:0043772">
    <property type="term" value="F:acyl-phosphate glycerol-3-phosphate acyltransferase activity"/>
    <property type="evidence" value="ECO:0007669"/>
    <property type="project" value="InterPro"/>
</dbReference>
<proteinExistence type="predicted"/>
<dbReference type="AlphaFoldDB" id="A0A382B6I0"/>
<dbReference type="PANTHER" id="PTHR30309">
    <property type="entry name" value="INNER MEMBRANE PROTEIN YGIH"/>
    <property type="match status" value="1"/>
</dbReference>
<evidence type="ECO:0000256" key="9">
    <source>
        <dbReference type="ARBA" id="ARBA00023264"/>
    </source>
</evidence>
<evidence type="ECO:0000256" key="10">
    <source>
        <dbReference type="SAM" id="Phobius"/>
    </source>
</evidence>
<keyword evidence="5 10" id="KW-1133">Transmembrane helix</keyword>
<keyword evidence="8" id="KW-0594">Phospholipid biosynthesis</keyword>
<dbReference type="GO" id="GO:0008654">
    <property type="term" value="P:phospholipid biosynthetic process"/>
    <property type="evidence" value="ECO:0007669"/>
    <property type="project" value="UniProtKB-KW"/>
</dbReference>
<dbReference type="EMBL" id="UINC01028248">
    <property type="protein sequence ID" value="SVB08892.1"/>
    <property type="molecule type" value="Genomic_DNA"/>
</dbReference>
<keyword evidence="2" id="KW-0444">Lipid biosynthesis</keyword>
<keyword evidence="1" id="KW-1003">Cell membrane</keyword>
<keyword evidence="9" id="KW-1208">Phospholipid metabolism</keyword>
<dbReference type="Pfam" id="PF02660">
    <property type="entry name" value="G3P_acyltransf"/>
    <property type="match status" value="1"/>
</dbReference>
<evidence type="ECO:0000256" key="4">
    <source>
        <dbReference type="ARBA" id="ARBA00022692"/>
    </source>
</evidence>
<evidence type="ECO:0008006" key="12">
    <source>
        <dbReference type="Google" id="ProtNLM"/>
    </source>
</evidence>
<dbReference type="InterPro" id="IPR003811">
    <property type="entry name" value="G3P_acylTferase_PlsY"/>
</dbReference>
<keyword evidence="3" id="KW-0808">Transferase</keyword>
<gene>
    <name evidence="11" type="ORF">METZ01_LOCUS161746</name>
</gene>
<evidence type="ECO:0000256" key="5">
    <source>
        <dbReference type="ARBA" id="ARBA00022989"/>
    </source>
</evidence>
<dbReference type="GO" id="GO:0005886">
    <property type="term" value="C:plasma membrane"/>
    <property type="evidence" value="ECO:0007669"/>
    <property type="project" value="InterPro"/>
</dbReference>
<dbReference type="PANTHER" id="PTHR30309:SF0">
    <property type="entry name" value="GLYCEROL-3-PHOSPHATE ACYLTRANSFERASE-RELATED"/>
    <property type="match status" value="1"/>
</dbReference>
<keyword evidence="4 10" id="KW-0812">Transmembrane</keyword>
<protein>
    <recommendedName>
        <fullName evidence="12">Glycerol-3-phosphate acyltransferase</fullName>
    </recommendedName>
</protein>
<name>A0A382B6I0_9ZZZZ</name>
<evidence type="ECO:0000256" key="8">
    <source>
        <dbReference type="ARBA" id="ARBA00023209"/>
    </source>
</evidence>
<evidence type="ECO:0000256" key="2">
    <source>
        <dbReference type="ARBA" id="ARBA00022516"/>
    </source>
</evidence>
<feature type="transmembrane region" description="Helical" evidence="10">
    <location>
        <begin position="83"/>
        <end position="101"/>
    </location>
</feature>
<evidence type="ECO:0000256" key="1">
    <source>
        <dbReference type="ARBA" id="ARBA00022475"/>
    </source>
</evidence>
<evidence type="ECO:0000313" key="11">
    <source>
        <dbReference type="EMBL" id="SVB08892.1"/>
    </source>
</evidence>
<feature type="non-terminal residue" evidence="11">
    <location>
        <position position="102"/>
    </location>
</feature>
<sequence length="102" mass="10515">MESISQTYVLTAIIAYLAGSIPFGLILVNITGAGNLREIGSGNIGATNVLRTGHKNIAIATLILDCGKGGITVIVAQSLGFDHAVIAGVCSVIGHIFPIWLK</sequence>
<reference evidence="11" key="1">
    <citation type="submission" date="2018-05" db="EMBL/GenBank/DDBJ databases">
        <authorList>
            <person name="Lanie J.A."/>
            <person name="Ng W.-L."/>
            <person name="Kazmierczak K.M."/>
            <person name="Andrzejewski T.M."/>
            <person name="Davidsen T.M."/>
            <person name="Wayne K.J."/>
            <person name="Tettelin H."/>
            <person name="Glass J.I."/>
            <person name="Rusch D."/>
            <person name="Podicherti R."/>
            <person name="Tsui H.-C.T."/>
            <person name="Winkler M.E."/>
        </authorList>
    </citation>
    <scope>NUCLEOTIDE SEQUENCE</scope>
</reference>
<feature type="transmembrane region" description="Helical" evidence="10">
    <location>
        <begin position="7"/>
        <end position="28"/>
    </location>
</feature>
<evidence type="ECO:0000256" key="6">
    <source>
        <dbReference type="ARBA" id="ARBA00023098"/>
    </source>
</evidence>